<dbReference type="InterPro" id="IPR026444">
    <property type="entry name" value="Secre_tail"/>
</dbReference>
<dbReference type="NCBIfam" id="TIGR04183">
    <property type="entry name" value="Por_Secre_tail"/>
    <property type="match status" value="1"/>
</dbReference>
<name>A0ABY4D3F9_9BACT</name>
<sequence length="303" mass="32337">MKKTLYKLAVAIWSLCAATSAFGQAVPNGNFESWQQRNGSERPVNWSTTDDLLNAIGVPLATDAVSKTPDKQSGSFAAKLENKSFGVLETSAFLALGTLPSSDDEDFLGVPFTDRPTHLEFHYKQTGTNIADDSARVIVALTKYVNGEREVIAGAISLLNAAPSTYTLMSLPLQYQSGLTPDSVLILFQSATAETFTVGNALYLDGVAFTSRVAATRNARLAEVVQVYPNPSATGLFTLTAPGPAATLAGATLTVTDAQGRTVVRQPFVGARHTLDLQHQPAGFYVLRLDTPQGIVVQRLVKS</sequence>
<gene>
    <name evidence="2" type="ORF">MTX78_07570</name>
</gene>
<dbReference type="InterPro" id="IPR038653">
    <property type="entry name" value="Put_CMD_sf"/>
</dbReference>
<keyword evidence="3" id="KW-1185">Reference proteome</keyword>
<evidence type="ECO:0000313" key="2">
    <source>
        <dbReference type="EMBL" id="UOG76449.1"/>
    </source>
</evidence>
<feature type="chain" id="PRO_5046210589" evidence="1">
    <location>
        <begin position="24"/>
        <end position="303"/>
    </location>
</feature>
<evidence type="ECO:0000256" key="1">
    <source>
        <dbReference type="SAM" id="SignalP"/>
    </source>
</evidence>
<evidence type="ECO:0000313" key="3">
    <source>
        <dbReference type="Proteomes" id="UP000831113"/>
    </source>
</evidence>
<feature type="signal peptide" evidence="1">
    <location>
        <begin position="1"/>
        <end position="23"/>
    </location>
</feature>
<reference evidence="2 3" key="1">
    <citation type="submission" date="2022-03" db="EMBL/GenBank/DDBJ databases">
        <title>Hymenobactersp. isolated from the air.</title>
        <authorList>
            <person name="Won M."/>
            <person name="Kwon S.-W."/>
        </authorList>
    </citation>
    <scope>NUCLEOTIDE SEQUENCE [LARGE SCALE GENOMIC DNA]</scope>
    <source>
        <strain evidence="2 3">KACC 21982</strain>
    </source>
</reference>
<accession>A0ABY4D3F9</accession>
<protein>
    <submittedName>
        <fullName evidence="2">T9SS type A sorting domain-containing protein</fullName>
    </submittedName>
</protein>
<dbReference type="EMBL" id="CP094669">
    <property type="protein sequence ID" value="UOG76449.1"/>
    <property type="molecule type" value="Genomic_DNA"/>
</dbReference>
<dbReference type="Proteomes" id="UP000831113">
    <property type="component" value="Chromosome"/>
</dbReference>
<dbReference type="Gene3D" id="2.60.120.890">
    <property type="entry name" value="BT2081, beta-jelly-roll domain"/>
    <property type="match status" value="1"/>
</dbReference>
<proteinExistence type="predicted"/>
<keyword evidence="1" id="KW-0732">Signal</keyword>
<dbReference type="RefSeq" id="WP_243801369.1">
    <property type="nucleotide sequence ID" value="NZ_CP094669.1"/>
</dbReference>
<organism evidence="2 3">
    <name type="scientific">Hymenobacter tibetensis</name>
    <dbReference type="NCBI Taxonomy" id="497967"/>
    <lineage>
        <taxon>Bacteria</taxon>
        <taxon>Pseudomonadati</taxon>
        <taxon>Bacteroidota</taxon>
        <taxon>Cytophagia</taxon>
        <taxon>Cytophagales</taxon>
        <taxon>Hymenobacteraceae</taxon>
        <taxon>Hymenobacter</taxon>
    </lineage>
</organism>